<feature type="region of interest" description="Disordered" evidence="1">
    <location>
        <begin position="27"/>
        <end position="59"/>
    </location>
</feature>
<keyword evidence="3" id="KW-1185">Reference proteome</keyword>
<evidence type="ECO:0000313" key="3">
    <source>
        <dbReference type="Proteomes" id="UP000001542"/>
    </source>
</evidence>
<proteinExistence type="predicted"/>
<dbReference type="VEuPathDB" id="TrichDB:TVAG_099890"/>
<feature type="compositionally biased region" description="Basic and acidic residues" evidence="1">
    <location>
        <begin position="1417"/>
        <end position="1448"/>
    </location>
</feature>
<evidence type="ECO:0000256" key="1">
    <source>
        <dbReference type="SAM" id="MobiDB-lite"/>
    </source>
</evidence>
<dbReference type="KEGG" id="tva:4764832"/>
<feature type="region of interest" description="Disordered" evidence="1">
    <location>
        <begin position="1247"/>
        <end position="1499"/>
    </location>
</feature>
<feature type="region of interest" description="Disordered" evidence="1">
    <location>
        <begin position="269"/>
        <end position="288"/>
    </location>
</feature>
<feature type="compositionally biased region" description="Basic and acidic residues" evidence="1">
    <location>
        <begin position="1490"/>
        <end position="1499"/>
    </location>
</feature>
<feature type="region of interest" description="Disordered" evidence="1">
    <location>
        <begin position="303"/>
        <end position="322"/>
    </location>
</feature>
<dbReference type="InParanoid" id="A2EK56"/>
<dbReference type="RefSeq" id="XP_001319172.1">
    <property type="nucleotide sequence ID" value="XM_001319137.1"/>
</dbReference>
<organism evidence="2 3">
    <name type="scientific">Trichomonas vaginalis (strain ATCC PRA-98 / G3)</name>
    <dbReference type="NCBI Taxonomy" id="412133"/>
    <lineage>
        <taxon>Eukaryota</taxon>
        <taxon>Metamonada</taxon>
        <taxon>Parabasalia</taxon>
        <taxon>Trichomonadida</taxon>
        <taxon>Trichomonadidae</taxon>
        <taxon>Trichomonas</taxon>
    </lineage>
</organism>
<evidence type="ECO:0000313" key="2">
    <source>
        <dbReference type="EMBL" id="EAY06949.1"/>
    </source>
</evidence>
<reference evidence="2" key="2">
    <citation type="journal article" date="2007" name="Science">
        <title>Draft genome sequence of the sexually transmitted pathogen Trichomonas vaginalis.</title>
        <authorList>
            <person name="Carlton J.M."/>
            <person name="Hirt R.P."/>
            <person name="Silva J.C."/>
            <person name="Delcher A.L."/>
            <person name="Schatz M."/>
            <person name="Zhao Q."/>
            <person name="Wortman J.R."/>
            <person name="Bidwell S.L."/>
            <person name="Alsmark U.C.M."/>
            <person name="Besteiro S."/>
            <person name="Sicheritz-Ponten T."/>
            <person name="Noel C.J."/>
            <person name="Dacks J.B."/>
            <person name="Foster P.G."/>
            <person name="Simillion C."/>
            <person name="Van de Peer Y."/>
            <person name="Miranda-Saavedra D."/>
            <person name="Barton G.J."/>
            <person name="Westrop G.D."/>
            <person name="Mueller S."/>
            <person name="Dessi D."/>
            <person name="Fiori P.L."/>
            <person name="Ren Q."/>
            <person name="Paulsen I."/>
            <person name="Zhang H."/>
            <person name="Bastida-Corcuera F.D."/>
            <person name="Simoes-Barbosa A."/>
            <person name="Brown M.T."/>
            <person name="Hayes R.D."/>
            <person name="Mukherjee M."/>
            <person name="Okumura C.Y."/>
            <person name="Schneider R."/>
            <person name="Smith A.J."/>
            <person name="Vanacova S."/>
            <person name="Villalvazo M."/>
            <person name="Haas B.J."/>
            <person name="Pertea M."/>
            <person name="Feldblyum T.V."/>
            <person name="Utterback T.R."/>
            <person name="Shu C.L."/>
            <person name="Osoegawa K."/>
            <person name="de Jong P.J."/>
            <person name="Hrdy I."/>
            <person name="Horvathova L."/>
            <person name="Zubacova Z."/>
            <person name="Dolezal P."/>
            <person name="Malik S.B."/>
            <person name="Logsdon J.M. Jr."/>
            <person name="Henze K."/>
            <person name="Gupta A."/>
            <person name="Wang C.C."/>
            <person name="Dunne R.L."/>
            <person name="Upcroft J.A."/>
            <person name="Upcroft P."/>
            <person name="White O."/>
            <person name="Salzberg S.L."/>
            <person name="Tang P."/>
            <person name="Chiu C.-H."/>
            <person name="Lee Y.-S."/>
            <person name="Embley T.M."/>
            <person name="Coombs G.H."/>
            <person name="Mottram J.C."/>
            <person name="Tachezy J."/>
            <person name="Fraser-Liggett C.M."/>
            <person name="Johnson P.J."/>
        </authorList>
    </citation>
    <scope>NUCLEOTIDE SEQUENCE [LARGE SCALE GENOMIC DNA]</scope>
    <source>
        <strain evidence="2">G3</strain>
    </source>
</reference>
<dbReference type="VEuPathDB" id="TrichDB:TVAGG3_0838260"/>
<feature type="compositionally biased region" description="Basic and acidic residues" evidence="1">
    <location>
        <begin position="1275"/>
        <end position="1323"/>
    </location>
</feature>
<feature type="compositionally biased region" description="Acidic residues" evidence="1">
    <location>
        <begin position="29"/>
        <end position="42"/>
    </location>
</feature>
<dbReference type="OMA" id="QNDSSEQ"/>
<feature type="compositionally biased region" description="Basic residues" evidence="1">
    <location>
        <begin position="1468"/>
        <end position="1484"/>
    </location>
</feature>
<feature type="region of interest" description="Disordered" evidence="1">
    <location>
        <begin position="534"/>
        <end position="553"/>
    </location>
</feature>
<feature type="compositionally biased region" description="Basic and acidic residues" evidence="1">
    <location>
        <begin position="1330"/>
        <end position="1339"/>
    </location>
</feature>
<sequence>MSALSRFDFGMIGISRKSKFKKAQPFFEERDEEIEESEDEDLPIIPTYDSTSDISFDDSDLYGNTYEELSEERLPYGLFTNEETPINRKKRYNKILEPKGHRPSRPSDVSESFEAPHPAESILLSFNTPTHDINRSEISSPDVFTNTSSNIAINNSNSQQHFTPISPIEKTSIQKELSFTEGLNSADRQSSFINLFEKSDLTTSTEELDIFGKRFLEQSSPIQEYNVPDANLAKVQENAEKTKSVTNSKKFNDKLTKSFNNIDFSSSLQFDSTESPEKSQNSSNNFSTTNQSVLQELKAYADNEKQKENNSKPQISKDKNNNIQNQQKVTQNNKSSILPQNLLFLSSFENRNFDKDFIIKESHHKRERRSSSGSDSDIKPSRSRDITTISPKKSNIIVDEIISQQNNTENNDKVVPVEEFDVLNYPKHKKSKRKRNKIGDSTPVSIDDEKPYTIDEPVYMSPSKRLKVQKSKENIKFDSDFSDSPSKQRALSENDDLADNLMIKEEARPHISPNNNMINNILNNDQQLRQVIQEKTPKENNKPRLRRSKHQSHEEIIESLTPVHNLRRPHKSLNNDMFNEEEEDLPLFSQENDVFFTPKNVINNSNSSSEQSENVNSSEIKIPQSKKICVDSFDEKIDEKRNFIFSNNEDEKESTFETGESYNTFENDRNTSDSSYYYEEDYYEDDDQYEYDFDDGFDHNGTKKLDLFGPLSNFKSATAKSENSTIDSNESDEISSNTLIESNINNDDNEEEKISVKKHNHLPKPPPELINNDYEYEITPKKHHSAKKHKKRSSKVPKDEDFEQFSDNYVIPNDLLGESQFQRIELVNQKFSSPPSAEFMDQNLQILAKEEKKKKNPKLPVIDEVDEQINVDLINPNSNEINEDSDQISQELIPEYEINNPSSDPFKDVILPKFKINEKQQNNENDFNKINELQINEREGIRINEREGIRINEREGIQINEKEGIQINEKEGIQINEKQQNNENDFIKRDEQQINGKMRIQINENSTNYFDKNLEKSKNVSQVNDNEIVNTQSFYNDVNFQNQQIDEKERIRNNKNEVKNDFVKNDFTSTHQSNNDEILHGNVLNQSNNGNKIDFNDFDFQNQPKINERKIDYQNDDFIFQNSSKNNFYNYKVVSDDFNFQNEPNNNEKQVKIESDEKMIEDKDAMIRRTFSVPDDMDDADYDSSDSDSDPVVVNHIDQSNDFPTFEEDKSQPIPKANSVNIQMIDVQDSMKNFDPIQNQQKTFVKKPLSKNFDSDEDDDEEQVKERNISTPVKPEIKPKKEKLPKENKSEIKIEENVVEKKEKKKLTEEEKAKLKAEREEKERKHHEFLKKLEIDRINRKLKRYQKANNNTTTPPPNIDENNSKFKDDDENKGGIRQHMKPFEESKFLDENDNTKNKLKHRDNKEAPKTNYVASKFLDDDKSDSKDEFEIKEKPKQEENSKKEESPVKKNKFLNFSSDDDDFDLKPSPHKKPKGRIKPKRHKISSSSSDDDKSSKKKK</sequence>
<feature type="compositionally biased region" description="Low complexity" evidence="1">
    <location>
        <begin position="279"/>
        <end position="288"/>
    </location>
</feature>
<dbReference type="Proteomes" id="UP000001542">
    <property type="component" value="Unassembled WGS sequence"/>
</dbReference>
<protein>
    <submittedName>
        <fullName evidence="2">Uncharacterized protein</fullName>
    </submittedName>
</protein>
<gene>
    <name evidence="2" type="ORF">TVAG_099890</name>
</gene>
<feature type="region of interest" description="Disordered" evidence="1">
    <location>
        <begin position="781"/>
        <end position="800"/>
    </location>
</feature>
<dbReference type="SMR" id="A2EK56"/>
<reference evidence="2" key="1">
    <citation type="submission" date="2006-10" db="EMBL/GenBank/DDBJ databases">
        <authorList>
            <person name="Amadeo P."/>
            <person name="Zhao Q."/>
            <person name="Wortman J."/>
            <person name="Fraser-Liggett C."/>
            <person name="Carlton J."/>
        </authorList>
    </citation>
    <scope>NUCLEOTIDE SEQUENCE</scope>
    <source>
        <strain evidence="2">G3</strain>
    </source>
</reference>
<feature type="compositionally biased region" description="Basic and acidic residues" evidence="1">
    <location>
        <begin position="1381"/>
        <end position="1396"/>
    </location>
</feature>
<feature type="compositionally biased region" description="Basic residues" evidence="1">
    <location>
        <begin position="781"/>
        <end position="795"/>
    </location>
</feature>
<dbReference type="EMBL" id="DS113411">
    <property type="protein sequence ID" value="EAY06949.1"/>
    <property type="molecule type" value="Genomic_DNA"/>
</dbReference>
<feature type="compositionally biased region" description="Basic and acidic residues" evidence="1">
    <location>
        <begin position="376"/>
        <end position="385"/>
    </location>
</feature>
<feature type="compositionally biased region" description="Basic and acidic residues" evidence="1">
    <location>
        <begin position="303"/>
        <end position="320"/>
    </location>
</feature>
<accession>A2EK56</accession>
<feature type="compositionally biased region" description="Basic and acidic residues" evidence="1">
    <location>
        <begin position="1362"/>
        <end position="1374"/>
    </location>
</feature>
<feature type="region of interest" description="Disordered" evidence="1">
    <location>
        <begin position="362"/>
        <end position="391"/>
    </location>
</feature>
<name>A2EK56_TRIV3</name>
<feature type="region of interest" description="Disordered" evidence="1">
    <location>
        <begin position="90"/>
        <end position="114"/>
    </location>
</feature>